<name>A0ABY7EJN0_MYAAR</name>
<dbReference type="InterPro" id="IPR051588">
    <property type="entry name" value="Cobalamin_Transport"/>
</dbReference>
<keyword evidence="1" id="KW-0732">Signal</keyword>
<organism evidence="3 4">
    <name type="scientific">Mya arenaria</name>
    <name type="common">Soft-shell clam</name>
    <dbReference type="NCBI Taxonomy" id="6604"/>
    <lineage>
        <taxon>Eukaryota</taxon>
        <taxon>Metazoa</taxon>
        <taxon>Spiralia</taxon>
        <taxon>Lophotrochozoa</taxon>
        <taxon>Mollusca</taxon>
        <taxon>Bivalvia</taxon>
        <taxon>Autobranchia</taxon>
        <taxon>Heteroconchia</taxon>
        <taxon>Euheterodonta</taxon>
        <taxon>Imparidentia</taxon>
        <taxon>Neoheterodontei</taxon>
        <taxon>Myida</taxon>
        <taxon>Myoidea</taxon>
        <taxon>Myidae</taxon>
        <taxon>Mya</taxon>
    </lineage>
</organism>
<gene>
    <name evidence="3" type="ORF">MAR_018816</name>
</gene>
<feature type="signal peptide" evidence="1">
    <location>
        <begin position="1"/>
        <end position="17"/>
    </location>
</feature>
<evidence type="ECO:0000313" key="3">
    <source>
        <dbReference type="EMBL" id="WAR08858.1"/>
    </source>
</evidence>
<evidence type="ECO:0000313" key="4">
    <source>
        <dbReference type="Proteomes" id="UP001164746"/>
    </source>
</evidence>
<evidence type="ECO:0000256" key="1">
    <source>
        <dbReference type="SAM" id="SignalP"/>
    </source>
</evidence>
<sequence>MIVIWIYMSALFELTQCAGQFRYAVRNDVYSPTFYHEKDMELVDNNTLAYYMNKACDMYPETFTKYVATYFPGLGYYIESINNQASNWQQDKTYWQIRNDSGLLPLGASSYVPSNGENIMFNLTVFEPFPFHETFSYTVNNEINVPYFNHSVDLFIIDEKPLVYYMSTACKKYPDVFTNQPLSVGVSSYVPRPGDNIVFNFTLSEKEKGTDHAKTTETPSNISSNAPVVFSTSTRAATTTTTAVMGPKFRYTVRNKMVKPYFSHSVQLRIEDKQPLIYYMEKACDKYPKKFKKFSVSYKRPFNGYFVDAINEVFGNWYKDETFWLIQNKTGPVDLGVSSYIPTPGDEITFRFVHGYDYLPNHDKTTPSPNNCNCSCKVPADG</sequence>
<proteinExistence type="predicted"/>
<evidence type="ECO:0000259" key="2">
    <source>
        <dbReference type="Pfam" id="PF14478"/>
    </source>
</evidence>
<keyword evidence="4" id="KW-1185">Reference proteome</keyword>
<accession>A0ABY7EJN0</accession>
<dbReference type="EMBL" id="CP111017">
    <property type="protein sequence ID" value="WAR08858.1"/>
    <property type="molecule type" value="Genomic_DNA"/>
</dbReference>
<protein>
    <recommendedName>
        <fullName evidence="2">Transcobalamin-like C-terminal domain-containing protein</fullName>
    </recommendedName>
</protein>
<dbReference type="InterPro" id="IPR027954">
    <property type="entry name" value="Transcobalamin-like_C"/>
</dbReference>
<dbReference type="Gene3D" id="2.170.130.30">
    <property type="match status" value="2"/>
</dbReference>
<reference evidence="3" key="1">
    <citation type="submission" date="2022-11" db="EMBL/GenBank/DDBJ databases">
        <title>Centuries of genome instability and evolution in soft-shell clam transmissible cancer (bioRxiv).</title>
        <authorList>
            <person name="Hart S.F.M."/>
            <person name="Yonemitsu M.A."/>
            <person name="Giersch R.M."/>
            <person name="Beal B.F."/>
            <person name="Arriagada G."/>
            <person name="Davis B.W."/>
            <person name="Ostrander E.A."/>
            <person name="Goff S.P."/>
            <person name="Metzger M.J."/>
        </authorList>
    </citation>
    <scope>NUCLEOTIDE SEQUENCE</scope>
    <source>
        <strain evidence="3">MELC-2E11</strain>
        <tissue evidence="3">Siphon/mantle</tissue>
    </source>
</reference>
<dbReference type="Proteomes" id="UP001164746">
    <property type="component" value="Chromosome 6"/>
</dbReference>
<dbReference type="Pfam" id="PF14478">
    <property type="entry name" value="DUF4430"/>
    <property type="match status" value="1"/>
</dbReference>
<feature type="chain" id="PRO_5046211610" description="Transcobalamin-like C-terminal domain-containing protein" evidence="1">
    <location>
        <begin position="18"/>
        <end position="382"/>
    </location>
</feature>
<dbReference type="PANTHER" id="PTHR10559:SF18">
    <property type="entry name" value="TRANSCOBALAMIN II"/>
    <property type="match status" value="1"/>
</dbReference>
<feature type="domain" description="Transcobalamin-like C-terminal" evidence="2">
    <location>
        <begin position="63"/>
        <end position="124"/>
    </location>
</feature>
<dbReference type="PANTHER" id="PTHR10559">
    <property type="entry name" value="TRANSCOBALAMIN-1/GASTRIC INTRINSIC FACTOR"/>
    <property type="match status" value="1"/>
</dbReference>